<name>A0AAU7JFP4_9HYPH</name>
<proteinExistence type="predicted"/>
<evidence type="ECO:0000313" key="2">
    <source>
        <dbReference type="EMBL" id="XBO38844.1"/>
    </source>
</evidence>
<dbReference type="InterPro" id="IPR009506">
    <property type="entry name" value="YjiS-like"/>
</dbReference>
<dbReference type="EMBL" id="CP157484">
    <property type="protein sequence ID" value="XBO38844.1"/>
    <property type="molecule type" value="Genomic_DNA"/>
</dbReference>
<protein>
    <submittedName>
        <fullName evidence="2">DUF1127 domain-containing protein</fullName>
    </submittedName>
</protein>
<evidence type="ECO:0000259" key="1">
    <source>
        <dbReference type="Pfam" id="PF06568"/>
    </source>
</evidence>
<feature type="domain" description="YjiS-like" evidence="1">
    <location>
        <begin position="44"/>
        <end position="75"/>
    </location>
</feature>
<dbReference type="Pfam" id="PF06568">
    <property type="entry name" value="YjiS-like"/>
    <property type="match status" value="1"/>
</dbReference>
<accession>A0AAU7JFP4</accession>
<organism evidence="2">
    <name type="scientific">Alsobacter sp. KACC 23698</name>
    <dbReference type="NCBI Taxonomy" id="3149229"/>
    <lineage>
        <taxon>Bacteria</taxon>
        <taxon>Pseudomonadati</taxon>
        <taxon>Pseudomonadota</taxon>
        <taxon>Alphaproteobacteria</taxon>
        <taxon>Hyphomicrobiales</taxon>
        <taxon>Alsobacteraceae</taxon>
        <taxon>Alsobacter</taxon>
    </lineage>
</organism>
<dbReference type="RefSeq" id="WP_406855685.1">
    <property type="nucleotide sequence ID" value="NZ_CP157484.1"/>
</dbReference>
<dbReference type="AlphaFoldDB" id="A0AAU7JFP4"/>
<sequence>MSPGIVLNRPPRGLAASRPTVTARSAISFGRIAALSLRALGWPARYVAARRNLAILAAMSDLQLRDIGLTRSDIRNVTALPRDEDPTPLLADIVQERRRRRRA</sequence>
<gene>
    <name evidence="2" type="ORF">ABEG18_24655</name>
</gene>
<reference evidence="2" key="1">
    <citation type="submission" date="2024-05" db="EMBL/GenBank/DDBJ databases">
        <authorList>
            <person name="Kim S."/>
            <person name="Heo J."/>
            <person name="Choi H."/>
            <person name="Choi Y."/>
            <person name="Kwon S.-W."/>
            <person name="Kim Y."/>
        </authorList>
    </citation>
    <scope>NUCLEOTIDE SEQUENCE</scope>
    <source>
        <strain evidence="2">KACC 23698</strain>
    </source>
</reference>